<evidence type="ECO:0000313" key="3">
    <source>
        <dbReference type="Proteomes" id="UP000283513"/>
    </source>
</evidence>
<protein>
    <submittedName>
        <fullName evidence="2">XRE family transcriptional regulator</fullName>
    </submittedName>
</protein>
<proteinExistence type="predicted"/>
<dbReference type="PROSITE" id="PS50943">
    <property type="entry name" value="HTH_CROC1"/>
    <property type="match status" value="1"/>
</dbReference>
<evidence type="ECO:0000313" key="2">
    <source>
        <dbReference type="EMBL" id="RHC13491.1"/>
    </source>
</evidence>
<comment type="caution">
    <text evidence="2">The sequence shown here is derived from an EMBL/GenBank/DDBJ whole genome shotgun (WGS) entry which is preliminary data.</text>
</comment>
<gene>
    <name evidence="2" type="ORF">DW856_16995</name>
</gene>
<dbReference type="EMBL" id="QSHO01000020">
    <property type="protein sequence ID" value="RHC13491.1"/>
    <property type="molecule type" value="Genomic_DNA"/>
</dbReference>
<sequence length="199" mass="23035">MLSVEKYEKIMSYWQEIQKSDLVNRVNRGIRHNIRKTKYYDMARTGSYTIVISKITGKGTDIIHSYLTSYNATGVYKYKFPLWYLAKIAVAFDIAIEYFIGITDSMQPTCTAEEYLEVYELYNNTDKMVVVTNLKVLRGCRELKNNTDIGRYLGISVNTVKANFSSGKSVRKNYFTLDQLYKLAKGFDVKIDDLLKEVV</sequence>
<dbReference type="RefSeq" id="WP_118599044.1">
    <property type="nucleotide sequence ID" value="NZ_QSHO01000020.1"/>
</dbReference>
<reference evidence="2 3" key="1">
    <citation type="submission" date="2018-08" db="EMBL/GenBank/DDBJ databases">
        <title>A genome reference for cultivated species of the human gut microbiota.</title>
        <authorList>
            <person name="Zou Y."/>
            <person name="Xue W."/>
            <person name="Luo G."/>
        </authorList>
    </citation>
    <scope>NUCLEOTIDE SEQUENCE [LARGE SCALE GENOMIC DNA]</scope>
    <source>
        <strain evidence="2 3">AM37-1AC</strain>
    </source>
</reference>
<name>A0A413YWN9_9FIRM</name>
<feature type="domain" description="HTH cro/C1-type" evidence="1">
    <location>
        <begin position="172"/>
        <end position="194"/>
    </location>
</feature>
<dbReference type="Proteomes" id="UP000283513">
    <property type="component" value="Unassembled WGS sequence"/>
</dbReference>
<evidence type="ECO:0000259" key="1">
    <source>
        <dbReference type="PROSITE" id="PS50943"/>
    </source>
</evidence>
<dbReference type="InterPro" id="IPR001387">
    <property type="entry name" value="Cro/C1-type_HTH"/>
</dbReference>
<organism evidence="2 3">
    <name type="scientific">Roseburia intestinalis</name>
    <dbReference type="NCBI Taxonomy" id="166486"/>
    <lineage>
        <taxon>Bacteria</taxon>
        <taxon>Bacillati</taxon>
        <taxon>Bacillota</taxon>
        <taxon>Clostridia</taxon>
        <taxon>Lachnospirales</taxon>
        <taxon>Lachnospiraceae</taxon>
        <taxon>Roseburia</taxon>
    </lineage>
</organism>
<accession>A0A413YWN9</accession>
<dbReference type="AlphaFoldDB" id="A0A413YWN9"/>